<dbReference type="Gene3D" id="3.40.50.450">
    <property type="match status" value="1"/>
</dbReference>
<gene>
    <name evidence="4" type="primary">smf</name>
    <name evidence="4" type="ORF">GCM10007276_25420</name>
</gene>
<dbReference type="RefSeq" id="WP_188410082.1">
    <property type="nucleotide sequence ID" value="NZ_BMCP01000002.1"/>
</dbReference>
<organism evidence="4 5">
    <name type="scientific">Agaricicola taiwanensis</name>
    <dbReference type="NCBI Taxonomy" id="591372"/>
    <lineage>
        <taxon>Bacteria</taxon>
        <taxon>Pseudomonadati</taxon>
        <taxon>Pseudomonadota</taxon>
        <taxon>Alphaproteobacteria</taxon>
        <taxon>Rhodobacterales</taxon>
        <taxon>Paracoccaceae</taxon>
        <taxon>Agaricicola</taxon>
    </lineage>
</organism>
<evidence type="ECO:0000256" key="1">
    <source>
        <dbReference type="ARBA" id="ARBA00006525"/>
    </source>
</evidence>
<dbReference type="AlphaFoldDB" id="A0A8J3DYE6"/>
<dbReference type="InterPro" id="IPR036388">
    <property type="entry name" value="WH-like_DNA-bd_sf"/>
</dbReference>
<comment type="similarity">
    <text evidence="1">Belongs to the DprA/Smf family.</text>
</comment>
<reference evidence="4" key="2">
    <citation type="submission" date="2020-09" db="EMBL/GenBank/DDBJ databases">
        <authorList>
            <person name="Sun Q."/>
            <person name="Sedlacek I."/>
        </authorList>
    </citation>
    <scope>NUCLEOTIDE SEQUENCE</scope>
    <source>
        <strain evidence="4">CCM 7684</strain>
    </source>
</reference>
<name>A0A8J3DYE6_9RHOB</name>
<dbReference type="InterPro" id="IPR041614">
    <property type="entry name" value="DprA_WH"/>
</dbReference>
<dbReference type="EMBL" id="BMCP01000002">
    <property type="protein sequence ID" value="GGE47204.1"/>
    <property type="molecule type" value="Genomic_DNA"/>
</dbReference>
<dbReference type="InterPro" id="IPR057666">
    <property type="entry name" value="DrpA_SLOG"/>
</dbReference>
<dbReference type="Pfam" id="PF17782">
    <property type="entry name" value="WHD_DprA"/>
    <property type="match status" value="1"/>
</dbReference>
<proteinExistence type="inferred from homology"/>
<feature type="domain" description="Smf/DprA SLOG" evidence="2">
    <location>
        <begin position="83"/>
        <end position="290"/>
    </location>
</feature>
<comment type="caution">
    <text evidence="4">The sequence shown here is derived from an EMBL/GenBank/DDBJ whole genome shotgun (WGS) entry which is preliminary data.</text>
</comment>
<dbReference type="GO" id="GO:0009294">
    <property type="term" value="P:DNA-mediated transformation"/>
    <property type="evidence" value="ECO:0007669"/>
    <property type="project" value="InterPro"/>
</dbReference>
<accession>A0A8J3DYE6</accession>
<protein>
    <submittedName>
        <fullName evidence="4">DNA processing protein DprA</fullName>
    </submittedName>
</protein>
<sequence length="376" mass="39432">MTRGEPLKTRGDQERIDWLQLYRSDNVGPASFRSLLSAYGSAQAALEALPEIAARGGARKLRLCSRSEAEREYAALMRLGGFLVTCGEPDFPPLLAEAEGAPPLLQVLGHADVLARPSVAIVGGRNASAAGRTFASQLASALGAMNYVIVSGLARGVDGAAHKGALRGGTIAAIAGGLDRIYPPEHADLVEQMIDAGSAVVSEMPLGWVARAQDFPRRNRIIAGIAQGTVLIEAAMRSGSLITARLAGELGREVMAAPGSPLDPRCEGSNRLIRDGATLITNADHVVEALAPLGLPLFSRQDQFKEEQSAAILPVGIASDDLREAVIQLLGPSPATIDDIVRHSTAPAQEVQMVLLELELAGRLDRLSGGRIALTG</sequence>
<evidence type="ECO:0000259" key="3">
    <source>
        <dbReference type="Pfam" id="PF17782"/>
    </source>
</evidence>
<dbReference type="NCBIfam" id="TIGR00732">
    <property type="entry name" value="dprA"/>
    <property type="match status" value="1"/>
</dbReference>
<evidence type="ECO:0000313" key="4">
    <source>
        <dbReference type="EMBL" id="GGE47204.1"/>
    </source>
</evidence>
<reference evidence="4" key="1">
    <citation type="journal article" date="2014" name="Int. J. Syst. Evol. Microbiol.">
        <title>Complete genome sequence of Corynebacterium casei LMG S-19264T (=DSM 44701T), isolated from a smear-ripened cheese.</title>
        <authorList>
            <consortium name="US DOE Joint Genome Institute (JGI-PGF)"/>
            <person name="Walter F."/>
            <person name="Albersmeier A."/>
            <person name="Kalinowski J."/>
            <person name="Ruckert C."/>
        </authorList>
    </citation>
    <scope>NUCLEOTIDE SEQUENCE</scope>
    <source>
        <strain evidence="4">CCM 7684</strain>
    </source>
</reference>
<dbReference type="Gene3D" id="1.10.10.10">
    <property type="entry name" value="Winged helix-like DNA-binding domain superfamily/Winged helix DNA-binding domain"/>
    <property type="match status" value="1"/>
</dbReference>
<dbReference type="SUPFAM" id="SSF102405">
    <property type="entry name" value="MCP/YpsA-like"/>
    <property type="match status" value="1"/>
</dbReference>
<dbReference type="Pfam" id="PF02481">
    <property type="entry name" value="DNA_processg_A"/>
    <property type="match status" value="1"/>
</dbReference>
<dbReference type="PANTHER" id="PTHR43022:SF1">
    <property type="entry name" value="PROTEIN SMF"/>
    <property type="match status" value="1"/>
</dbReference>
<feature type="domain" description="DprA winged helix" evidence="3">
    <location>
        <begin position="318"/>
        <end position="370"/>
    </location>
</feature>
<dbReference type="InterPro" id="IPR003488">
    <property type="entry name" value="DprA"/>
</dbReference>
<keyword evidence="5" id="KW-1185">Reference proteome</keyword>
<dbReference type="Pfam" id="PF21102">
    <property type="entry name" value="DprA_N"/>
    <property type="match status" value="1"/>
</dbReference>
<evidence type="ECO:0000259" key="2">
    <source>
        <dbReference type="Pfam" id="PF02481"/>
    </source>
</evidence>
<dbReference type="Proteomes" id="UP000602745">
    <property type="component" value="Unassembled WGS sequence"/>
</dbReference>
<dbReference type="PANTHER" id="PTHR43022">
    <property type="entry name" value="PROTEIN SMF"/>
    <property type="match status" value="1"/>
</dbReference>
<evidence type="ECO:0000313" key="5">
    <source>
        <dbReference type="Proteomes" id="UP000602745"/>
    </source>
</evidence>